<gene>
    <name evidence="4" type="ORF">PS732_02494</name>
</gene>
<evidence type="ECO:0000259" key="3">
    <source>
        <dbReference type="Pfam" id="PF09718"/>
    </source>
</evidence>
<feature type="domain" description="Bacteriophage tail tape measure N-terminal" evidence="2">
    <location>
        <begin position="118"/>
        <end position="318"/>
    </location>
</feature>
<accession>A0ABD7VFP0</accession>
<dbReference type="Pfam" id="PF06791">
    <property type="entry name" value="TMP_2"/>
    <property type="match status" value="1"/>
</dbReference>
<keyword evidence="1" id="KW-0175">Coiled coil</keyword>
<comment type="caution">
    <text evidence="4">The sequence shown here is derived from an EMBL/GenBank/DDBJ whole genome shotgun (WGS) entry which is preliminary data.</text>
</comment>
<dbReference type="RefSeq" id="WP_150596942.1">
    <property type="nucleotide sequence ID" value="NZ_CABVIJ010000009.1"/>
</dbReference>
<dbReference type="InterPro" id="IPR009628">
    <property type="entry name" value="Phage_tape_measure_N"/>
</dbReference>
<evidence type="ECO:0008006" key="6">
    <source>
        <dbReference type="Google" id="ProtNLM"/>
    </source>
</evidence>
<dbReference type="InterPro" id="IPR006431">
    <property type="entry name" value="Phage_tape_meas_C"/>
</dbReference>
<dbReference type="Proteomes" id="UP000325779">
    <property type="component" value="Unassembled WGS sequence"/>
</dbReference>
<organism evidence="4 5">
    <name type="scientific">Pseudomonas fluorescens</name>
    <dbReference type="NCBI Taxonomy" id="294"/>
    <lineage>
        <taxon>Bacteria</taxon>
        <taxon>Pseudomonadati</taxon>
        <taxon>Pseudomonadota</taxon>
        <taxon>Gammaproteobacteria</taxon>
        <taxon>Pseudomonadales</taxon>
        <taxon>Pseudomonadaceae</taxon>
        <taxon>Pseudomonas</taxon>
    </lineage>
</organism>
<dbReference type="AlphaFoldDB" id="A0ABD7VFP0"/>
<evidence type="ECO:0000256" key="1">
    <source>
        <dbReference type="SAM" id="Coils"/>
    </source>
</evidence>
<name>A0ABD7VFP0_PSEFL</name>
<protein>
    <recommendedName>
        <fullName evidence="6">Phage tail tape measure protein</fullName>
    </recommendedName>
</protein>
<proteinExistence type="predicted"/>
<dbReference type="Pfam" id="PF09718">
    <property type="entry name" value="Tape_meas_lam_C"/>
    <property type="match status" value="1"/>
</dbReference>
<reference evidence="4 5" key="1">
    <citation type="submission" date="2019-09" db="EMBL/GenBank/DDBJ databases">
        <authorList>
            <person name="Chandra G."/>
            <person name="Truman W A."/>
        </authorList>
    </citation>
    <scope>NUCLEOTIDE SEQUENCE [LARGE SCALE GENOMIC DNA]</scope>
    <source>
        <strain evidence="4">PS732</strain>
    </source>
</reference>
<sequence length="992" mass="103625">MTSIAELGIKVDSTDAAQASSDLDKLTAAGGRAEKAAEGVAKGADKASASIKKQKDELSDLLGEIDPTIKALGRLDDLETKLAKQKKLGALDASTFSEYQSKIDQSRANLTRFDDSLTRTGNTAKQTAAALRGVPAQFTDIAVSLQGGQAPLTVLLQQGGQLKDMFGGIGPAARAMGGYILGLVNPYTVAAAAVGALTLAYYKGSQEADEYNKAIIFTGNAAGTSATQLASMAEQVSATVGTTGAAAEVLAKLAGNGKIASGSFEEITEAALQMEKATGKAIDETIAEFAKIAKDPVAAAKELNDQYNFLTASAYSQIVALKEQGNTIGAAKLLTDTYADTIKNRTGEVTANLGLIEGAWQKIKSAAAGALDATLDVGRTQSIDSQIANYQKILDGRKSGGFLSSFFGEELGANSQSTKFLEQQIVLLQKRKEEITAGAKADADRAKTERDGIDASLRLKAISDSNLTNEEKRNKLIKEYKRDVEALRKANPNDPLVQDAVVTKTIQNIKDKNKDPKAATSTVNLTEFNDSKNQLSLILGEYKNAQKELEAAQKAGLVTQEDYLLKRQALLGNERDEVTTAYQSEISSLEAAKGKASTSAAQRIQLDQKIADARANMVKAQKEADSELEVIATNEQGRLAKQAQAIKVYTDALDQQNVALRRAGGRAADGVGRGDRENAINGELNGIADRANQQRLDLARDKADKARNMSAEEYQAKLDAINRSETDLSETVLSNYEQMSAAQSDWRNGATSAFSNYLESARNIAGQTRDLFTNAFSGMEDAVVNFAITGKGSFSDFTKSILADMARIATRQASSALLSSLVGAGASYFGGAAAASSAGSTAAGYSGDLSGFTPGSIQANGGAWSSGVQMFANGGAFTNSVVSKPTAFGMSGGQTGVMGEAGPEAIMPLTRTAGGQLGVRAISGGGSGGGNVYNFPVAVSVQTQGNGGAASTEDTSQLGKGIQQAAKTEAETAIARALQPGGSIWRLTNGRG</sequence>
<feature type="coiled-coil region" evidence="1">
    <location>
        <begin position="603"/>
        <end position="630"/>
    </location>
</feature>
<dbReference type="NCBIfam" id="TIGR01541">
    <property type="entry name" value="tape_meas_lam_C"/>
    <property type="match status" value="1"/>
</dbReference>
<evidence type="ECO:0000313" key="5">
    <source>
        <dbReference type="Proteomes" id="UP000325779"/>
    </source>
</evidence>
<evidence type="ECO:0000313" key="4">
    <source>
        <dbReference type="EMBL" id="VVO93734.1"/>
    </source>
</evidence>
<feature type="domain" description="Bacteriophage tail tape measure C-terminal" evidence="3">
    <location>
        <begin position="745"/>
        <end position="818"/>
    </location>
</feature>
<evidence type="ECO:0000259" key="2">
    <source>
        <dbReference type="Pfam" id="PF06791"/>
    </source>
</evidence>
<dbReference type="EMBL" id="CABVIJ010000009">
    <property type="protein sequence ID" value="VVO93734.1"/>
    <property type="molecule type" value="Genomic_DNA"/>
</dbReference>